<keyword evidence="2" id="KW-1185">Reference proteome</keyword>
<sequence>MRRFRKWCFSGTAQASNVRKASCGKHWNSRIACAGSGFSGGFAAASLSEEASMKLGDGMNLAKLARRQWQIPGRAGVDEGELAKIVFSNGFDLLGDDAQTKFLAWDSRTDQPGESAILWETSASAFQEKSLSLTRTRKINMVPYHNVQVPYCPITYRAIQGEGQLICRQIP</sequence>
<accession>A0A4U5PGE4</accession>
<evidence type="ECO:0000313" key="2">
    <source>
        <dbReference type="Proteomes" id="UP000298663"/>
    </source>
</evidence>
<comment type="caution">
    <text evidence="1">The sequence shown here is derived from an EMBL/GenBank/DDBJ whole genome shotgun (WGS) entry which is preliminary data.</text>
</comment>
<evidence type="ECO:0000313" key="1">
    <source>
        <dbReference type="EMBL" id="TKR95456.1"/>
    </source>
</evidence>
<gene>
    <name evidence="1" type="ORF">L596_009622</name>
</gene>
<reference evidence="1 2" key="2">
    <citation type="journal article" date="2019" name="G3 (Bethesda)">
        <title>Hybrid Assembly of the Genome of the Entomopathogenic Nematode Steinernema carpocapsae Identifies the X-Chromosome.</title>
        <authorList>
            <person name="Serra L."/>
            <person name="Macchietto M."/>
            <person name="Macias-Munoz A."/>
            <person name="McGill C.J."/>
            <person name="Rodriguez I.M."/>
            <person name="Rodriguez B."/>
            <person name="Murad R."/>
            <person name="Mortazavi A."/>
        </authorList>
    </citation>
    <scope>NUCLEOTIDE SEQUENCE [LARGE SCALE GENOMIC DNA]</scope>
    <source>
        <strain evidence="1 2">ALL</strain>
    </source>
</reference>
<reference evidence="1 2" key="1">
    <citation type="journal article" date="2015" name="Genome Biol.">
        <title>Comparative genomics of Steinernema reveals deeply conserved gene regulatory networks.</title>
        <authorList>
            <person name="Dillman A.R."/>
            <person name="Macchietto M."/>
            <person name="Porter C.F."/>
            <person name="Rogers A."/>
            <person name="Williams B."/>
            <person name="Antoshechkin I."/>
            <person name="Lee M.M."/>
            <person name="Goodwin Z."/>
            <person name="Lu X."/>
            <person name="Lewis E.E."/>
            <person name="Goodrich-Blair H."/>
            <person name="Stock S.P."/>
            <person name="Adams B.J."/>
            <person name="Sternberg P.W."/>
            <person name="Mortazavi A."/>
        </authorList>
    </citation>
    <scope>NUCLEOTIDE SEQUENCE [LARGE SCALE GENOMIC DNA]</scope>
    <source>
        <strain evidence="1 2">ALL</strain>
    </source>
</reference>
<proteinExistence type="predicted"/>
<organism evidence="1 2">
    <name type="scientific">Steinernema carpocapsae</name>
    <name type="common">Entomopathogenic nematode</name>
    <dbReference type="NCBI Taxonomy" id="34508"/>
    <lineage>
        <taxon>Eukaryota</taxon>
        <taxon>Metazoa</taxon>
        <taxon>Ecdysozoa</taxon>
        <taxon>Nematoda</taxon>
        <taxon>Chromadorea</taxon>
        <taxon>Rhabditida</taxon>
        <taxon>Tylenchina</taxon>
        <taxon>Panagrolaimomorpha</taxon>
        <taxon>Strongyloidoidea</taxon>
        <taxon>Steinernematidae</taxon>
        <taxon>Steinernema</taxon>
    </lineage>
</organism>
<dbReference type="EMBL" id="AZBU02000002">
    <property type="protein sequence ID" value="TKR95456.1"/>
    <property type="molecule type" value="Genomic_DNA"/>
</dbReference>
<name>A0A4U5PGE4_STECR</name>
<dbReference type="AlphaFoldDB" id="A0A4U5PGE4"/>
<protein>
    <submittedName>
        <fullName evidence="1">Uncharacterized protein</fullName>
    </submittedName>
</protein>
<dbReference type="Proteomes" id="UP000298663">
    <property type="component" value="Unassembled WGS sequence"/>
</dbReference>